<organism evidence="3 4">
    <name type="scientific">Loktanella fryxellensis</name>
    <dbReference type="NCBI Taxonomy" id="245187"/>
    <lineage>
        <taxon>Bacteria</taxon>
        <taxon>Pseudomonadati</taxon>
        <taxon>Pseudomonadota</taxon>
        <taxon>Alphaproteobacteria</taxon>
        <taxon>Rhodobacterales</taxon>
        <taxon>Roseobacteraceae</taxon>
        <taxon>Loktanella</taxon>
    </lineage>
</organism>
<keyword evidence="1" id="KW-1133">Transmembrane helix</keyword>
<keyword evidence="4" id="KW-1185">Reference proteome</keyword>
<dbReference type="AlphaFoldDB" id="A0A1H8ASM2"/>
<gene>
    <name evidence="3" type="ORF">SAMN04488003_10424</name>
</gene>
<dbReference type="PROSITE" id="PS50850">
    <property type="entry name" value="MFS"/>
    <property type="match status" value="1"/>
</dbReference>
<evidence type="ECO:0000259" key="2">
    <source>
        <dbReference type="PROSITE" id="PS50850"/>
    </source>
</evidence>
<dbReference type="InterPro" id="IPR020846">
    <property type="entry name" value="MFS_dom"/>
</dbReference>
<dbReference type="GO" id="GO:0022857">
    <property type="term" value="F:transmembrane transporter activity"/>
    <property type="evidence" value="ECO:0007669"/>
    <property type="project" value="InterPro"/>
</dbReference>
<evidence type="ECO:0000256" key="1">
    <source>
        <dbReference type="SAM" id="Phobius"/>
    </source>
</evidence>
<evidence type="ECO:0000313" key="4">
    <source>
        <dbReference type="Proteomes" id="UP000199585"/>
    </source>
</evidence>
<reference evidence="3 4" key="1">
    <citation type="submission" date="2016-10" db="EMBL/GenBank/DDBJ databases">
        <authorList>
            <person name="de Groot N.N."/>
        </authorList>
    </citation>
    <scope>NUCLEOTIDE SEQUENCE [LARGE SCALE GENOMIC DNA]</scope>
    <source>
        <strain evidence="3 4">DSM 16213</strain>
    </source>
</reference>
<accession>A0A1H8ASM2</accession>
<protein>
    <recommendedName>
        <fullName evidence="2">Major facilitator superfamily (MFS) profile domain-containing protein</fullName>
    </recommendedName>
</protein>
<feature type="domain" description="Major facilitator superfamily (MFS) profile" evidence="2">
    <location>
        <begin position="43"/>
        <end position="133"/>
    </location>
</feature>
<dbReference type="EMBL" id="FOCI01000004">
    <property type="protein sequence ID" value="SEM73722.1"/>
    <property type="molecule type" value="Genomic_DNA"/>
</dbReference>
<evidence type="ECO:0000313" key="3">
    <source>
        <dbReference type="EMBL" id="SEM73722.1"/>
    </source>
</evidence>
<sequence>MRGAHGTQAAPVVFDGETKETTMEPTVTNVDTQAVLQVIGWSAVILLAIVGLVAGLIAAVVTGGSKAKFILGGIVGAVALPFVLALLGVTAIIGTGLLVILVIGVVGAAILVALIGAIAGKRDRRNQPVDRRF</sequence>
<feature type="transmembrane region" description="Helical" evidence="1">
    <location>
        <begin position="38"/>
        <end position="62"/>
    </location>
</feature>
<proteinExistence type="predicted"/>
<feature type="transmembrane region" description="Helical" evidence="1">
    <location>
        <begin position="99"/>
        <end position="119"/>
    </location>
</feature>
<keyword evidence="1" id="KW-0812">Transmembrane</keyword>
<name>A0A1H8ASM2_9RHOB</name>
<dbReference type="Proteomes" id="UP000199585">
    <property type="component" value="Unassembled WGS sequence"/>
</dbReference>
<keyword evidence="1" id="KW-0472">Membrane</keyword>
<feature type="transmembrane region" description="Helical" evidence="1">
    <location>
        <begin position="69"/>
        <end position="93"/>
    </location>
</feature>